<dbReference type="SUPFAM" id="SSF53850">
    <property type="entry name" value="Periplasmic binding protein-like II"/>
    <property type="match status" value="1"/>
</dbReference>
<keyword evidence="2" id="KW-0813">Transport</keyword>
<dbReference type="Gene3D" id="3.40.190.10">
    <property type="entry name" value="Periplasmic binding protein-like II"/>
    <property type="match status" value="1"/>
</dbReference>
<dbReference type="Proteomes" id="UP001304683">
    <property type="component" value="Chromosome"/>
</dbReference>
<protein>
    <submittedName>
        <fullName evidence="6">Peptide-binding protein</fullName>
    </submittedName>
</protein>
<dbReference type="InterPro" id="IPR000914">
    <property type="entry name" value="SBP_5_dom"/>
</dbReference>
<evidence type="ECO:0000256" key="4">
    <source>
        <dbReference type="SAM" id="MobiDB-lite"/>
    </source>
</evidence>
<dbReference type="InterPro" id="IPR039424">
    <property type="entry name" value="SBP_5"/>
</dbReference>
<proteinExistence type="inferred from homology"/>
<comment type="similarity">
    <text evidence="1">Belongs to the bacterial solute-binding protein 5 family.</text>
</comment>
<reference evidence="6 7" key="1">
    <citation type="submission" date="2023-08" db="EMBL/GenBank/DDBJ databases">
        <title>Genome sequence of Thermaerobacter compostii strain Ins1, a spore-forming filamentous bacterium isolated from a deep geothermal reservoir.</title>
        <authorList>
            <person name="Bregnard D."/>
            <person name="Gonzalez D."/>
            <person name="Junier P."/>
        </authorList>
    </citation>
    <scope>NUCLEOTIDE SEQUENCE [LARGE SCALE GENOMIC DNA]</scope>
    <source>
        <strain evidence="6 7">Ins1</strain>
    </source>
</reference>
<dbReference type="PANTHER" id="PTHR30290">
    <property type="entry name" value="PERIPLASMIC BINDING COMPONENT OF ABC TRANSPORTER"/>
    <property type="match status" value="1"/>
</dbReference>
<dbReference type="Pfam" id="PF00496">
    <property type="entry name" value="SBP_bac_5"/>
    <property type="match status" value="1"/>
</dbReference>
<organism evidence="6 7">
    <name type="scientific">Thermaerobacter composti</name>
    <dbReference type="NCBI Taxonomy" id="554949"/>
    <lineage>
        <taxon>Bacteria</taxon>
        <taxon>Bacillati</taxon>
        <taxon>Bacillota</taxon>
        <taxon>Clostridia</taxon>
        <taxon>Eubacteriales</taxon>
        <taxon>Clostridiales Family XVII. Incertae Sedis</taxon>
        <taxon>Thermaerobacter</taxon>
    </lineage>
</organism>
<evidence type="ECO:0000256" key="3">
    <source>
        <dbReference type="ARBA" id="ARBA00022729"/>
    </source>
</evidence>
<evidence type="ECO:0000256" key="1">
    <source>
        <dbReference type="ARBA" id="ARBA00005695"/>
    </source>
</evidence>
<dbReference type="Gene3D" id="3.10.105.10">
    <property type="entry name" value="Dipeptide-binding Protein, Domain 3"/>
    <property type="match status" value="1"/>
</dbReference>
<gene>
    <name evidence="6" type="ORF">Q5761_01305</name>
</gene>
<dbReference type="EMBL" id="CP132508">
    <property type="protein sequence ID" value="WPD19338.1"/>
    <property type="molecule type" value="Genomic_DNA"/>
</dbReference>
<evidence type="ECO:0000259" key="5">
    <source>
        <dbReference type="Pfam" id="PF00496"/>
    </source>
</evidence>
<dbReference type="PROSITE" id="PS51257">
    <property type="entry name" value="PROKAR_LIPOPROTEIN"/>
    <property type="match status" value="1"/>
</dbReference>
<evidence type="ECO:0000256" key="2">
    <source>
        <dbReference type="ARBA" id="ARBA00022448"/>
    </source>
</evidence>
<dbReference type="Gene3D" id="3.90.76.10">
    <property type="entry name" value="Dipeptide-binding Protein, Domain 1"/>
    <property type="match status" value="1"/>
</dbReference>
<evidence type="ECO:0000313" key="7">
    <source>
        <dbReference type="Proteomes" id="UP001304683"/>
    </source>
</evidence>
<name>A0ABZ0QSE9_9FIRM</name>
<dbReference type="PIRSF" id="PIRSF002741">
    <property type="entry name" value="MppA"/>
    <property type="match status" value="1"/>
</dbReference>
<feature type="domain" description="Solute-binding protein family 5" evidence="5">
    <location>
        <begin position="103"/>
        <end position="479"/>
    </location>
</feature>
<dbReference type="PANTHER" id="PTHR30290:SF9">
    <property type="entry name" value="OLIGOPEPTIDE-BINDING PROTEIN APPA"/>
    <property type="match status" value="1"/>
</dbReference>
<sequence>MLAKGRRGGILALCLIAALVLVACGRGGGPTPAQGETGQAQEPTEEAAPRKGGTLTVGTFSDIITINPLFIDDVPSQEVANLVLASLYDVDPQGNVIVDETSLAAELPEISEDELTYTVKLKEGPKWTDGQPVTAEDVAWTIEMYRNPDVGSPAIANFDKVEKVEVVDPQTVRVTLKQVYAPFLYTLAGLQPLPKHVFEGVGPGDLQKHPYGTDPSETVTNGPWKWTEWTQKQYVTLERNADYWGPEPYIDKVVFKIYADQNTLAQAMLNGEIDVLPGVDVKTLPALQGKERIQILESPGPVYDYLGFNFNPDNFPDGFVPWASQKTRQAIAYAINRQGMVDSILQGHGQLLNGPFLPGSWADAGTAVNYPYDPEKAKQLLAEDGWTPGPDGILQKDGHRFEFTLQTNAGNERREQVAAVIQQNLKDVGIQVNIETLDFSSWVDNHIIPGKYQAILIGWRLTLDPDAESIFSSRYFPPNGQNSGWYKNEEIDRLWVEGYSTTDQEERKQVYAEIARLISEDLPYVFLYTQNVIAAYSDRVQWQEADKPVLTLPDGWQYNMEKWWLADAGGQ</sequence>
<accession>A0ABZ0QSE9</accession>
<dbReference type="CDD" id="cd08514">
    <property type="entry name" value="PBP2_AppA_like"/>
    <property type="match status" value="1"/>
</dbReference>
<keyword evidence="3" id="KW-0732">Signal</keyword>
<dbReference type="RefSeq" id="WP_318750884.1">
    <property type="nucleotide sequence ID" value="NZ_CP132508.1"/>
</dbReference>
<keyword evidence="7" id="KW-1185">Reference proteome</keyword>
<dbReference type="InterPro" id="IPR030678">
    <property type="entry name" value="Peptide/Ni-bd"/>
</dbReference>
<feature type="region of interest" description="Disordered" evidence="4">
    <location>
        <begin position="30"/>
        <end position="52"/>
    </location>
</feature>
<evidence type="ECO:0000313" key="6">
    <source>
        <dbReference type="EMBL" id="WPD19338.1"/>
    </source>
</evidence>